<dbReference type="SUPFAM" id="SSF47413">
    <property type="entry name" value="lambda repressor-like DNA-binding domains"/>
    <property type="match status" value="1"/>
</dbReference>
<feature type="domain" description="HTH cro/C1-type" evidence="3">
    <location>
        <begin position="28"/>
        <end position="82"/>
    </location>
</feature>
<evidence type="ECO:0000313" key="5">
    <source>
        <dbReference type="Proteomes" id="UP000318538"/>
    </source>
</evidence>
<dbReference type="PROSITE" id="PS50943">
    <property type="entry name" value="HTH_CROC1"/>
    <property type="match status" value="1"/>
</dbReference>
<dbReference type="GO" id="GO:0003677">
    <property type="term" value="F:DNA binding"/>
    <property type="evidence" value="ECO:0007669"/>
    <property type="project" value="UniProtKB-KW"/>
</dbReference>
<feature type="region of interest" description="Disordered" evidence="2">
    <location>
        <begin position="1"/>
        <end position="22"/>
    </location>
</feature>
<sequence>MTTQQITTVADENRREPTDKTRRIARRLASMRKSQGISQNELCEKLGLTQSMMSRYENGERRIPSELLADFAAAIGVSADELLGLEAVKKNAQEMDEETKKLWKKFQQFSKLPEHDRRAVTRLINSLSRTKKAS</sequence>
<dbReference type="EMBL" id="CP036525">
    <property type="protein sequence ID" value="QDT07437.1"/>
    <property type="molecule type" value="Genomic_DNA"/>
</dbReference>
<dbReference type="RefSeq" id="WP_145175399.1">
    <property type="nucleotide sequence ID" value="NZ_CP036525.1"/>
</dbReference>
<dbReference type="PANTHER" id="PTHR46797">
    <property type="entry name" value="HTH-TYPE TRANSCRIPTIONAL REGULATOR"/>
    <property type="match status" value="1"/>
</dbReference>
<dbReference type="Gene3D" id="1.10.260.40">
    <property type="entry name" value="lambda repressor-like DNA-binding domains"/>
    <property type="match status" value="1"/>
</dbReference>
<feature type="compositionally biased region" description="Basic and acidic residues" evidence="2">
    <location>
        <begin position="11"/>
        <end position="22"/>
    </location>
</feature>
<evidence type="ECO:0000256" key="1">
    <source>
        <dbReference type="ARBA" id="ARBA00023125"/>
    </source>
</evidence>
<gene>
    <name evidence="4" type="ORF">K227x_58640</name>
</gene>
<name>A0A517NJX5_9BACT</name>
<dbReference type="CDD" id="cd00093">
    <property type="entry name" value="HTH_XRE"/>
    <property type="match status" value="1"/>
</dbReference>
<dbReference type="SMART" id="SM00530">
    <property type="entry name" value="HTH_XRE"/>
    <property type="match status" value="1"/>
</dbReference>
<organism evidence="4 5">
    <name type="scientific">Rubripirellula lacrimiformis</name>
    <dbReference type="NCBI Taxonomy" id="1930273"/>
    <lineage>
        <taxon>Bacteria</taxon>
        <taxon>Pseudomonadati</taxon>
        <taxon>Planctomycetota</taxon>
        <taxon>Planctomycetia</taxon>
        <taxon>Pirellulales</taxon>
        <taxon>Pirellulaceae</taxon>
        <taxon>Rubripirellula</taxon>
    </lineage>
</organism>
<dbReference type="KEGG" id="rlc:K227x_58640"/>
<keyword evidence="1" id="KW-0238">DNA-binding</keyword>
<feature type="compositionally biased region" description="Polar residues" evidence="2">
    <location>
        <begin position="1"/>
        <end position="10"/>
    </location>
</feature>
<evidence type="ECO:0000259" key="3">
    <source>
        <dbReference type="PROSITE" id="PS50943"/>
    </source>
</evidence>
<dbReference type="Proteomes" id="UP000318538">
    <property type="component" value="Chromosome"/>
</dbReference>
<dbReference type="Pfam" id="PF01381">
    <property type="entry name" value="HTH_3"/>
    <property type="match status" value="1"/>
</dbReference>
<proteinExistence type="predicted"/>
<dbReference type="GO" id="GO:0003700">
    <property type="term" value="F:DNA-binding transcription factor activity"/>
    <property type="evidence" value="ECO:0007669"/>
    <property type="project" value="TreeGrafter"/>
</dbReference>
<dbReference type="InterPro" id="IPR050807">
    <property type="entry name" value="TransReg_Diox_bact_type"/>
</dbReference>
<keyword evidence="5" id="KW-1185">Reference proteome</keyword>
<dbReference type="GO" id="GO:0005829">
    <property type="term" value="C:cytosol"/>
    <property type="evidence" value="ECO:0007669"/>
    <property type="project" value="TreeGrafter"/>
</dbReference>
<accession>A0A517NJX5</accession>
<reference evidence="4 5" key="1">
    <citation type="submission" date="2019-02" db="EMBL/GenBank/DDBJ databases">
        <title>Deep-cultivation of Planctomycetes and their phenomic and genomic characterization uncovers novel biology.</title>
        <authorList>
            <person name="Wiegand S."/>
            <person name="Jogler M."/>
            <person name="Boedeker C."/>
            <person name="Pinto D."/>
            <person name="Vollmers J."/>
            <person name="Rivas-Marin E."/>
            <person name="Kohn T."/>
            <person name="Peeters S.H."/>
            <person name="Heuer A."/>
            <person name="Rast P."/>
            <person name="Oberbeckmann S."/>
            <person name="Bunk B."/>
            <person name="Jeske O."/>
            <person name="Meyerdierks A."/>
            <person name="Storesund J.E."/>
            <person name="Kallscheuer N."/>
            <person name="Luecker S."/>
            <person name="Lage O.M."/>
            <person name="Pohl T."/>
            <person name="Merkel B.J."/>
            <person name="Hornburger P."/>
            <person name="Mueller R.-W."/>
            <person name="Bruemmer F."/>
            <person name="Labrenz M."/>
            <person name="Spormann A.M."/>
            <person name="Op den Camp H."/>
            <person name="Overmann J."/>
            <person name="Amann R."/>
            <person name="Jetten M.S.M."/>
            <person name="Mascher T."/>
            <person name="Medema M.H."/>
            <person name="Devos D.P."/>
            <person name="Kaster A.-K."/>
            <person name="Ovreas L."/>
            <person name="Rohde M."/>
            <person name="Galperin M.Y."/>
            <person name="Jogler C."/>
        </authorList>
    </citation>
    <scope>NUCLEOTIDE SEQUENCE [LARGE SCALE GENOMIC DNA]</scope>
    <source>
        <strain evidence="4 5">K22_7</strain>
    </source>
</reference>
<evidence type="ECO:0000313" key="4">
    <source>
        <dbReference type="EMBL" id="QDT07437.1"/>
    </source>
</evidence>
<dbReference type="InterPro" id="IPR001387">
    <property type="entry name" value="Cro/C1-type_HTH"/>
</dbReference>
<dbReference type="OrthoDB" id="881869at2"/>
<dbReference type="AlphaFoldDB" id="A0A517NJX5"/>
<evidence type="ECO:0000256" key="2">
    <source>
        <dbReference type="SAM" id="MobiDB-lite"/>
    </source>
</evidence>
<dbReference type="PANTHER" id="PTHR46797:SF1">
    <property type="entry name" value="METHYLPHOSPHONATE SYNTHASE"/>
    <property type="match status" value="1"/>
</dbReference>
<dbReference type="InterPro" id="IPR010982">
    <property type="entry name" value="Lambda_DNA-bd_dom_sf"/>
</dbReference>
<protein>
    <submittedName>
        <fullName evidence="4">Anaerobic benzoate catabolism transcriptional regulator</fullName>
    </submittedName>
</protein>